<evidence type="ECO:0000259" key="2">
    <source>
        <dbReference type="PROSITE" id="PS50026"/>
    </source>
</evidence>
<dbReference type="Gene3D" id="2.10.25.10">
    <property type="entry name" value="Laminin"/>
    <property type="match status" value="1"/>
</dbReference>
<evidence type="ECO:0000313" key="4">
    <source>
        <dbReference type="Proteomes" id="UP000762676"/>
    </source>
</evidence>
<evidence type="ECO:0000313" key="3">
    <source>
        <dbReference type="EMBL" id="GFR95673.1"/>
    </source>
</evidence>
<comment type="caution">
    <text evidence="3">The sequence shown here is derived from an EMBL/GenBank/DDBJ whole genome shotgun (WGS) entry which is preliminary data.</text>
</comment>
<dbReference type="PROSITE" id="PS00022">
    <property type="entry name" value="EGF_1"/>
    <property type="match status" value="1"/>
</dbReference>
<organism evidence="3 4">
    <name type="scientific">Elysia marginata</name>
    <dbReference type="NCBI Taxonomy" id="1093978"/>
    <lineage>
        <taxon>Eukaryota</taxon>
        <taxon>Metazoa</taxon>
        <taxon>Spiralia</taxon>
        <taxon>Lophotrochozoa</taxon>
        <taxon>Mollusca</taxon>
        <taxon>Gastropoda</taxon>
        <taxon>Heterobranchia</taxon>
        <taxon>Euthyneura</taxon>
        <taxon>Panpulmonata</taxon>
        <taxon>Sacoglossa</taxon>
        <taxon>Placobranchoidea</taxon>
        <taxon>Plakobranchidae</taxon>
        <taxon>Elysia</taxon>
    </lineage>
</organism>
<comment type="caution">
    <text evidence="1">Lacks conserved residue(s) required for the propagation of feature annotation.</text>
</comment>
<gene>
    <name evidence="3" type="ORF">ElyMa_002699800</name>
</gene>
<dbReference type="Proteomes" id="UP000762676">
    <property type="component" value="Unassembled WGS sequence"/>
</dbReference>
<name>A0AAV4HF44_9GAST</name>
<dbReference type="Pfam" id="PF26129">
    <property type="entry name" value="Vwde"/>
    <property type="match status" value="1"/>
</dbReference>
<dbReference type="PROSITE" id="PS50026">
    <property type="entry name" value="EGF_3"/>
    <property type="match status" value="1"/>
</dbReference>
<dbReference type="InterPro" id="IPR058727">
    <property type="entry name" value="Helical_Vwde"/>
</dbReference>
<feature type="domain" description="EGF-like" evidence="2">
    <location>
        <begin position="107"/>
        <end position="141"/>
    </location>
</feature>
<reference evidence="3 4" key="1">
    <citation type="journal article" date="2021" name="Elife">
        <title>Chloroplast acquisition without the gene transfer in kleptoplastic sea slugs, Plakobranchus ocellatus.</title>
        <authorList>
            <person name="Maeda T."/>
            <person name="Takahashi S."/>
            <person name="Yoshida T."/>
            <person name="Shimamura S."/>
            <person name="Takaki Y."/>
            <person name="Nagai Y."/>
            <person name="Toyoda A."/>
            <person name="Suzuki Y."/>
            <person name="Arimoto A."/>
            <person name="Ishii H."/>
            <person name="Satoh N."/>
            <person name="Nishiyama T."/>
            <person name="Hasebe M."/>
            <person name="Maruyama T."/>
            <person name="Minagawa J."/>
            <person name="Obokata J."/>
            <person name="Shigenobu S."/>
        </authorList>
    </citation>
    <scope>NUCLEOTIDE SEQUENCE [LARGE SCALE GENOMIC DNA]</scope>
</reference>
<feature type="disulfide bond" evidence="1">
    <location>
        <begin position="111"/>
        <end position="121"/>
    </location>
</feature>
<dbReference type="InterPro" id="IPR000742">
    <property type="entry name" value="EGF"/>
</dbReference>
<feature type="disulfide bond" evidence="1">
    <location>
        <begin position="131"/>
        <end position="140"/>
    </location>
</feature>
<accession>A0AAV4HF44</accession>
<proteinExistence type="predicted"/>
<keyword evidence="1" id="KW-1015">Disulfide bond</keyword>
<protein>
    <submittedName>
        <fullName evidence="3">von Willebrand factor D and EGF domain-containing protein-like</fullName>
    </submittedName>
</protein>
<keyword evidence="1" id="KW-0245">EGF-like domain</keyword>
<dbReference type="Pfam" id="PF23106">
    <property type="entry name" value="EGF_Teneurin"/>
    <property type="match status" value="1"/>
</dbReference>
<dbReference type="PROSITE" id="PS01186">
    <property type="entry name" value="EGF_2"/>
    <property type="match status" value="1"/>
</dbReference>
<dbReference type="AlphaFoldDB" id="A0AAV4HF44"/>
<sequence length="287" mass="31147">MSNISRLVSTLQDDFPNEQGMTKDEAHTACLTKLQLSPLWKKCENEQEMISGVVDSCMEDILVSGSTDFIETSAVAFTDLCLAKVVEDPDNYDNNTDGELTIKVEYGGELCPEDCGDHGFCSSLTRGQCACQLGWTGDLCHIQRGQGVQLDRIRSGPLCDLSKRPCRKVFLDAYNLDLSDDLVCAVTVANAQGNETLSVETTKADYLSAGRISCEIPTSGDHTFHFFPPANARLCGLAVRHSIRDREVSGSIPGRVKPRTLKLVLAADPPSVLHYGFILSLVGPVSG</sequence>
<dbReference type="EMBL" id="BMAT01005553">
    <property type="protein sequence ID" value="GFR95673.1"/>
    <property type="molecule type" value="Genomic_DNA"/>
</dbReference>
<keyword evidence="4" id="KW-1185">Reference proteome</keyword>
<evidence type="ECO:0000256" key="1">
    <source>
        <dbReference type="PROSITE-ProRule" id="PRU00076"/>
    </source>
</evidence>